<dbReference type="STRING" id="401625.A0A0P1BLH2"/>
<reference evidence="4" key="1">
    <citation type="submission" date="2014-09" db="EMBL/GenBank/DDBJ databases">
        <authorList>
            <person name="Sharma Rahul"/>
            <person name="Thines Marco"/>
        </authorList>
    </citation>
    <scope>NUCLEOTIDE SEQUENCE [LARGE SCALE GENOMIC DNA]</scope>
</reference>
<dbReference type="Pfam" id="PF00248">
    <property type="entry name" value="Aldo_ket_red"/>
    <property type="match status" value="1"/>
</dbReference>
<keyword evidence="4" id="KW-1185">Reference proteome</keyword>
<dbReference type="Gene3D" id="3.20.20.100">
    <property type="entry name" value="NADP-dependent oxidoreductase domain"/>
    <property type="match status" value="1"/>
</dbReference>
<dbReference type="GO" id="GO:0016491">
    <property type="term" value="F:oxidoreductase activity"/>
    <property type="evidence" value="ECO:0007669"/>
    <property type="project" value="UniProtKB-KW"/>
</dbReference>
<dbReference type="GO" id="GO:0005737">
    <property type="term" value="C:cytoplasm"/>
    <property type="evidence" value="ECO:0007669"/>
    <property type="project" value="TreeGrafter"/>
</dbReference>
<organism evidence="3 4">
    <name type="scientific">Ceraceosorus bombacis</name>
    <dbReference type="NCBI Taxonomy" id="401625"/>
    <lineage>
        <taxon>Eukaryota</taxon>
        <taxon>Fungi</taxon>
        <taxon>Dikarya</taxon>
        <taxon>Basidiomycota</taxon>
        <taxon>Ustilaginomycotina</taxon>
        <taxon>Exobasidiomycetes</taxon>
        <taxon>Ceraceosorales</taxon>
        <taxon>Ceraceosoraceae</taxon>
        <taxon>Ceraceosorus</taxon>
    </lineage>
</organism>
<dbReference type="InterPro" id="IPR023210">
    <property type="entry name" value="NADP_OxRdtase_dom"/>
</dbReference>
<dbReference type="AlphaFoldDB" id="A0A0P1BLH2"/>
<dbReference type="SUPFAM" id="SSF51430">
    <property type="entry name" value="NAD(P)-linked oxidoreductase"/>
    <property type="match status" value="1"/>
</dbReference>
<dbReference type="EMBL" id="CCYA01000265">
    <property type="protein sequence ID" value="CEH17558.1"/>
    <property type="molecule type" value="Genomic_DNA"/>
</dbReference>
<dbReference type="PANTHER" id="PTHR43625">
    <property type="entry name" value="AFLATOXIN B1 ALDEHYDE REDUCTASE"/>
    <property type="match status" value="1"/>
</dbReference>
<protein>
    <submittedName>
        <fullName evidence="3">Voltage-gated shaker-like K channel, subunit beta/KCNAB</fullName>
    </submittedName>
</protein>
<dbReference type="PANTHER" id="PTHR43625:SF40">
    <property type="entry name" value="ALDO-KETO REDUCTASE YAKC [NADP(+)]"/>
    <property type="match status" value="1"/>
</dbReference>
<accession>A0A0P1BLH2</accession>
<keyword evidence="1" id="KW-0560">Oxidoreductase</keyword>
<evidence type="ECO:0000256" key="1">
    <source>
        <dbReference type="ARBA" id="ARBA00023002"/>
    </source>
</evidence>
<dbReference type="OrthoDB" id="37537at2759"/>
<evidence type="ECO:0000313" key="3">
    <source>
        <dbReference type="EMBL" id="CEH17558.1"/>
    </source>
</evidence>
<evidence type="ECO:0000259" key="2">
    <source>
        <dbReference type="Pfam" id="PF00248"/>
    </source>
</evidence>
<name>A0A0P1BLH2_9BASI</name>
<evidence type="ECO:0000313" key="4">
    <source>
        <dbReference type="Proteomes" id="UP000054845"/>
    </source>
</evidence>
<dbReference type="InterPro" id="IPR036812">
    <property type="entry name" value="NAD(P)_OxRdtase_dom_sf"/>
</dbReference>
<dbReference type="Proteomes" id="UP000054845">
    <property type="component" value="Unassembled WGS sequence"/>
</dbReference>
<proteinExistence type="predicted"/>
<dbReference type="InterPro" id="IPR050791">
    <property type="entry name" value="Aldo-Keto_reductase"/>
</dbReference>
<feature type="domain" description="NADP-dependent oxidoreductase" evidence="2">
    <location>
        <begin position="27"/>
        <end position="328"/>
    </location>
</feature>
<sequence length="348" mass="38335">MSAALASAAAKSPTRPFSNTGERVSTIGYGAMGLAAFYGKPKTQSECDAVFERLLQLGVTFWDTSDIYTSRPSLGQGEEQIGSWFKSAGKRDQVFLATKWGFALDGQGNRSQHGEYDYAISACEASLKRLNTDKIDLYYHHRPAPGQIEDSARAMRDLKQRGSIRYVGVSEYNLDQLKAFNDIVHIDAFQIELSPWTPQPLFNGLVDWCTANKTQIVPYSPLGRGFLTGKYQKPSDLFSEGDFRSANARYTEEAFAHNMKLVDQIRAIAAQKGANVTPGQISLAWLLAHGDNITPIPGSTQIANIEENANAAAIQLTRDEVASIDKLVQEFKTLGERYPASFQATLAF</sequence>